<dbReference type="EMBL" id="JH993011">
    <property type="protein sequence ID" value="EKX43224.1"/>
    <property type="molecule type" value="Genomic_DNA"/>
</dbReference>
<organism evidence="2">
    <name type="scientific">Guillardia theta (strain CCMP2712)</name>
    <name type="common">Cryptophyte</name>
    <dbReference type="NCBI Taxonomy" id="905079"/>
    <lineage>
        <taxon>Eukaryota</taxon>
        <taxon>Cryptophyceae</taxon>
        <taxon>Pyrenomonadales</taxon>
        <taxon>Geminigeraceae</taxon>
        <taxon>Guillardia</taxon>
    </lineage>
</organism>
<feature type="non-terminal residue" evidence="2">
    <location>
        <position position="1"/>
    </location>
</feature>
<dbReference type="Proteomes" id="UP000011087">
    <property type="component" value="Unassembled WGS sequence"/>
</dbReference>
<feature type="compositionally biased region" description="Basic and acidic residues" evidence="1">
    <location>
        <begin position="276"/>
        <end position="338"/>
    </location>
</feature>
<feature type="compositionally biased region" description="Basic and acidic residues" evidence="1">
    <location>
        <begin position="236"/>
        <end position="255"/>
    </location>
</feature>
<reference evidence="2 4" key="1">
    <citation type="journal article" date="2012" name="Nature">
        <title>Algal genomes reveal evolutionary mosaicism and the fate of nucleomorphs.</title>
        <authorList>
            <consortium name="DOE Joint Genome Institute"/>
            <person name="Curtis B.A."/>
            <person name="Tanifuji G."/>
            <person name="Burki F."/>
            <person name="Gruber A."/>
            <person name="Irimia M."/>
            <person name="Maruyama S."/>
            <person name="Arias M.C."/>
            <person name="Ball S.G."/>
            <person name="Gile G.H."/>
            <person name="Hirakawa Y."/>
            <person name="Hopkins J.F."/>
            <person name="Kuo A."/>
            <person name="Rensing S.A."/>
            <person name="Schmutz J."/>
            <person name="Symeonidi A."/>
            <person name="Elias M."/>
            <person name="Eveleigh R.J."/>
            <person name="Herman E.K."/>
            <person name="Klute M.J."/>
            <person name="Nakayama T."/>
            <person name="Obornik M."/>
            <person name="Reyes-Prieto A."/>
            <person name="Armbrust E.V."/>
            <person name="Aves S.J."/>
            <person name="Beiko R.G."/>
            <person name="Coutinho P."/>
            <person name="Dacks J.B."/>
            <person name="Durnford D.G."/>
            <person name="Fast N.M."/>
            <person name="Green B.R."/>
            <person name="Grisdale C.J."/>
            <person name="Hempel F."/>
            <person name="Henrissat B."/>
            <person name="Hoppner M.P."/>
            <person name="Ishida K."/>
            <person name="Kim E."/>
            <person name="Koreny L."/>
            <person name="Kroth P.G."/>
            <person name="Liu Y."/>
            <person name="Malik S.B."/>
            <person name="Maier U.G."/>
            <person name="McRose D."/>
            <person name="Mock T."/>
            <person name="Neilson J.A."/>
            <person name="Onodera N.T."/>
            <person name="Poole A.M."/>
            <person name="Pritham E.J."/>
            <person name="Richards T.A."/>
            <person name="Rocap G."/>
            <person name="Roy S.W."/>
            <person name="Sarai C."/>
            <person name="Schaack S."/>
            <person name="Shirato S."/>
            <person name="Slamovits C.H."/>
            <person name="Spencer D.F."/>
            <person name="Suzuki S."/>
            <person name="Worden A.Z."/>
            <person name="Zauner S."/>
            <person name="Barry K."/>
            <person name="Bell C."/>
            <person name="Bharti A.K."/>
            <person name="Crow J.A."/>
            <person name="Grimwood J."/>
            <person name="Kramer R."/>
            <person name="Lindquist E."/>
            <person name="Lucas S."/>
            <person name="Salamov A."/>
            <person name="McFadden G.I."/>
            <person name="Lane C.E."/>
            <person name="Keeling P.J."/>
            <person name="Gray M.W."/>
            <person name="Grigoriev I.V."/>
            <person name="Archibald J.M."/>
        </authorList>
    </citation>
    <scope>NUCLEOTIDE SEQUENCE</scope>
    <source>
        <strain evidence="2 4">CCMP2712</strain>
    </source>
</reference>
<evidence type="ECO:0000313" key="4">
    <source>
        <dbReference type="Proteomes" id="UP000011087"/>
    </source>
</evidence>
<dbReference type="AlphaFoldDB" id="L1J532"/>
<evidence type="ECO:0000313" key="2">
    <source>
        <dbReference type="EMBL" id="EKX43224.1"/>
    </source>
</evidence>
<feature type="region of interest" description="Disordered" evidence="1">
    <location>
        <begin position="72"/>
        <end position="111"/>
    </location>
</feature>
<dbReference type="RefSeq" id="XP_005830204.1">
    <property type="nucleotide sequence ID" value="XM_005830147.1"/>
</dbReference>
<protein>
    <submittedName>
        <fullName evidence="2 3">Uncharacterized protein</fullName>
    </submittedName>
</protein>
<name>L1J532_GUITC</name>
<reference evidence="3" key="3">
    <citation type="submission" date="2015-06" db="UniProtKB">
        <authorList>
            <consortium name="EnsemblProtists"/>
        </authorList>
    </citation>
    <scope>IDENTIFICATION</scope>
</reference>
<feature type="compositionally biased region" description="Basic and acidic residues" evidence="1">
    <location>
        <begin position="74"/>
        <end position="84"/>
    </location>
</feature>
<gene>
    <name evidence="2" type="ORF">GUITHDRAFT_140549</name>
</gene>
<feature type="compositionally biased region" description="Basic and acidic residues" evidence="1">
    <location>
        <begin position="94"/>
        <end position="111"/>
    </location>
</feature>
<evidence type="ECO:0000313" key="3">
    <source>
        <dbReference type="EnsemblProtists" id="EKX43224"/>
    </source>
</evidence>
<dbReference type="PaxDb" id="55529-EKX43224"/>
<dbReference type="GeneID" id="17299907"/>
<evidence type="ECO:0000256" key="1">
    <source>
        <dbReference type="SAM" id="MobiDB-lite"/>
    </source>
</evidence>
<accession>L1J532</accession>
<dbReference type="HOGENOM" id="CLU_691871_0_0_1"/>
<dbReference type="KEGG" id="gtt:GUITHDRAFT_140549"/>
<dbReference type="STRING" id="905079.L1J532"/>
<proteinExistence type="predicted"/>
<dbReference type="EnsemblProtists" id="EKX43224">
    <property type="protein sequence ID" value="EKX43224"/>
    <property type="gene ID" value="GUITHDRAFT_140549"/>
</dbReference>
<feature type="region of interest" description="Disordered" evidence="1">
    <location>
        <begin position="236"/>
        <end position="338"/>
    </location>
</feature>
<keyword evidence="4" id="KW-1185">Reference proteome</keyword>
<reference evidence="4" key="2">
    <citation type="submission" date="2012-11" db="EMBL/GenBank/DDBJ databases">
        <authorList>
            <person name="Kuo A."/>
            <person name="Curtis B.A."/>
            <person name="Tanifuji G."/>
            <person name="Burki F."/>
            <person name="Gruber A."/>
            <person name="Irimia M."/>
            <person name="Maruyama S."/>
            <person name="Arias M.C."/>
            <person name="Ball S.G."/>
            <person name="Gile G.H."/>
            <person name="Hirakawa Y."/>
            <person name="Hopkins J.F."/>
            <person name="Rensing S.A."/>
            <person name="Schmutz J."/>
            <person name="Symeonidi A."/>
            <person name="Elias M."/>
            <person name="Eveleigh R.J."/>
            <person name="Herman E.K."/>
            <person name="Klute M.J."/>
            <person name="Nakayama T."/>
            <person name="Obornik M."/>
            <person name="Reyes-Prieto A."/>
            <person name="Armbrust E.V."/>
            <person name="Aves S.J."/>
            <person name="Beiko R.G."/>
            <person name="Coutinho P."/>
            <person name="Dacks J.B."/>
            <person name="Durnford D.G."/>
            <person name="Fast N.M."/>
            <person name="Green B.R."/>
            <person name="Grisdale C."/>
            <person name="Hempe F."/>
            <person name="Henrissat B."/>
            <person name="Hoppner M.P."/>
            <person name="Ishida K.-I."/>
            <person name="Kim E."/>
            <person name="Koreny L."/>
            <person name="Kroth P.G."/>
            <person name="Liu Y."/>
            <person name="Malik S.-B."/>
            <person name="Maier U.G."/>
            <person name="McRose D."/>
            <person name="Mock T."/>
            <person name="Neilson J.A."/>
            <person name="Onodera N.T."/>
            <person name="Poole A.M."/>
            <person name="Pritham E.J."/>
            <person name="Richards T.A."/>
            <person name="Rocap G."/>
            <person name="Roy S.W."/>
            <person name="Sarai C."/>
            <person name="Schaack S."/>
            <person name="Shirato S."/>
            <person name="Slamovits C.H."/>
            <person name="Spencer D.F."/>
            <person name="Suzuki S."/>
            <person name="Worden A.Z."/>
            <person name="Zauner S."/>
            <person name="Barry K."/>
            <person name="Bell C."/>
            <person name="Bharti A.K."/>
            <person name="Crow J.A."/>
            <person name="Grimwood J."/>
            <person name="Kramer R."/>
            <person name="Lindquist E."/>
            <person name="Lucas S."/>
            <person name="Salamov A."/>
            <person name="McFadden G.I."/>
            <person name="Lane C.E."/>
            <person name="Keeling P.J."/>
            <person name="Gray M.W."/>
            <person name="Grigoriev I.V."/>
            <person name="Archibald J.M."/>
        </authorList>
    </citation>
    <scope>NUCLEOTIDE SEQUENCE</scope>
    <source>
        <strain evidence="4">CCMP2712</strain>
    </source>
</reference>
<sequence>MAGTRRQQGREEGSDRWRELLDDGAAAELRRGWSLQGSLCSKLDRLNKNALGSQTDRLGNEQGPGIKVWNRQARKVEPAKEETTLVKGLTTKPPKSEKAAGERRSADKKQAQRTECMAIIRDLSNISSMFNKELAELTSSLIEEHTKNIKFDIINRHKHESNILTLSALFQQTSQDLQSSKEECKQAWKRAEEAEKGLREAEATSRELRKEMEGLERALEEAGRSSEGLREEVMRMQEEAERGDEAGDRGGREGVEISGGGLEERRGGAAGAAEAAEERRRREREDGEREAAGLRRRLEEAEEAGRQLGRRLEASEEELERRRREQEERRARAEDQVEELRRELAGCAGEVRRATATTEEAMERGSRQLRCAEAARESLRARVVQGLQEVKRQADELEE</sequence>